<comment type="caution">
    <text evidence="4">The sequence shown here is derived from an EMBL/GenBank/DDBJ whole genome shotgun (WGS) entry which is preliminary data.</text>
</comment>
<dbReference type="Pfam" id="PF13579">
    <property type="entry name" value="Glyco_trans_4_4"/>
    <property type="match status" value="1"/>
</dbReference>
<feature type="domain" description="Glycosyltransferase subfamily 4-like N-terminal" evidence="3">
    <location>
        <begin position="9"/>
        <end position="171"/>
    </location>
</feature>
<name>A0ABQ1UQK8_9NOCA</name>
<evidence type="ECO:0000313" key="5">
    <source>
        <dbReference type="Proteomes" id="UP000632454"/>
    </source>
</evidence>
<dbReference type="GO" id="GO:0016740">
    <property type="term" value="F:transferase activity"/>
    <property type="evidence" value="ECO:0007669"/>
    <property type="project" value="UniProtKB-KW"/>
</dbReference>
<evidence type="ECO:0000259" key="3">
    <source>
        <dbReference type="Pfam" id="PF13579"/>
    </source>
</evidence>
<dbReference type="PANTHER" id="PTHR12526:SF637">
    <property type="entry name" value="GLYCOSYLTRANSFERASE EPSF-RELATED"/>
    <property type="match status" value="1"/>
</dbReference>
<gene>
    <name evidence="4" type="ORF">GCM10007298_18560</name>
</gene>
<dbReference type="PANTHER" id="PTHR12526">
    <property type="entry name" value="GLYCOSYLTRANSFERASE"/>
    <property type="match status" value="1"/>
</dbReference>
<evidence type="ECO:0000256" key="2">
    <source>
        <dbReference type="ARBA" id="ARBA00022679"/>
    </source>
</evidence>
<dbReference type="InterPro" id="IPR028098">
    <property type="entry name" value="Glyco_trans_4-like_N"/>
</dbReference>
<evidence type="ECO:0000256" key="1">
    <source>
        <dbReference type="ARBA" id="ARBA00022676"/>
    </source>
</evidence>
<dbReference type="Proteomes" id="UP000632454">
    <property type="component" value="Unassembled WGS sequence"/>
</dbReference>
<proteinExistence type="predicted"/>
<dbReference type="EMBL" id="BMCS01000001">
    <property type="protein sequence ID" value="GGF22901.1"/>
    <property type="molecule type" value="Genomic_DNA"/>
</dbReference>
<evidence type="ECO:0000313" key="4">
    <source>
        <dbReference type="EMBL" id="GGF22901.1"/>
    </source>
</evidence>
<organism evidence="4 5">
    <name type="scientific">Williamsia phyllosphaerae</name>
    <dbReference type="NCBI Taxonomy" id="885042"/>
    <lineage>
        <taxon>Bacteria</taxon>
        <taxon>Bacillati</taxon>
        <taxon>Actinomycetota</taxon>
        <taxon>Actinomycetes</taxon>
        <taxon>Mycobacteriales</taxon>
        <taxon>Nocardiaceae</taxon>
        <taxon>Williamsia</taxon>
    </lineage>
</organism>
<protein>
    <submittedName>
        <fullName evidence="4">Glycosyl transferase family 1</fullName>
    </submittedName>
</protein>
<reference evidence="5" key="1">
    <citation type="journal article" date="2019" name="Int. J. Syst. Evol. Microbiol.">
        <title>The Global Catalogue of Microorganisms (GCM) 10K type strain sequencing project: providing services to taxonomists for standard genome sequencing and annotation.</title>
        <authorList>
            <consortium name="The Broad Institute Genomics Platform"/>
            <consortium name="The Broad Institute Genome Sequencing Center for Infectious Disease"/>
            <person name="Wu L."/>
            <person name="Ma J."/>
        </authorList>
    </citation>
    <scope>NUCLEOTIDE SEQUENCE [LARGE SCALE GENOMIC DNA]</scope>
    <source>
        <strain evidence="5">CCM 7855</strain>
    </source>
</reference>
<keyword evidence="2 4" id="KW-0808">Transferase</keyword>
<accession>A0ABQ1UQK8</accession>
<keyword evidence="1" id="KW-0328">Glycosyltransferase</keyword>
<dbReference type="SUPFAM" id="SSF53756">
    <property type="entry name" value="UDP-Glycosyltransferase/glycogen phosphorylase"/>
    <property type="match status" value="1"/>
</dbReference>
<keyword evidence="5" id="KW-1185">Reference proteome</keyword>
<dbReference type="Gene3D" id="3.40.50.2000">
    <property type="entry name" value="Glycogen Phosphorylase B"/>
    <property type="match status" value="2"/>
</dbReference>
<sequence length="368" mass="39488">MASPDGSFGGPMRVATNLATELRRRGHQVVIVAGQRGYDETPTALSGVPARLFGVRRVLPISGFAGLASPDMLRWFREASRDFDVMHVHLARDLITLPMARLAIARGLPVVAQTHGMIRPRRDLAARIIDAALTRPVLARADAVTFLTDQEKTDLVGVSRPGVRLSELRNGIVIGPAASETRRSSPEALFLGRLHPRKRAPVFVEAALRLLEDGVDARFAIVGPDEGDLPQVLAAIGRSRHHGAFSVEGALDPDDTGARMARSDVFVLPSVDEPYPMAVLEAMALGLPVVVTDTCGLAGSVSQGAGYVADDGVESLTEAMRRLLTGVDERITLGEKAREIVRRDHDIASVATTLEQMYVHAARGGTAR</sequence>
<dbReference type="Pfam" id="PF13692">
    <property type="entry name" value="Glyco_trans_1_4"/>
    <property type="match status" value="1"/>
</dbReference>